<sequence>MDKSAHFGSGRNLGGSMSGHTRVTGYCAEHGAGHCVRYKNSTVLEQHTTSGQQAKAGILICRSNIAVSVLTHLSTHCLVGHVDPMMSTSFRATSSTAEAIDGHLDHLERVLNILHGKRILIGVDLRTLPL</sequence>
<comment type="caution">
    <text evidence="1">The sequence shown here is derived from an EMBL/GenBank/DDBJ whole genome shotgun (WGS) entry which is preliminary data.</text>
</comment>
<accession>A0A4C1W7D9</accession>
<reference evidence="1 2" key="1">
    <citation type="journal article" date="2019" name="Commun. Biol.">
        <title>The bagworm genome reveals a unique fibroin gene that provides high tensile strength.</title>
        <authorList>
            <person name="Kono N."/>
            <person name="Nakamura H."/>
            <person name="Ohtoshi R."/>
            <person name="Tomita M."/>
            <person name="Numata K."/>
            <person name="Arakawa K."/>
        </authorList>
    </citation>
    <scope>NUCLEOTIDE SEQUENCE [LARGE SCALE GENOMIC DNA]</scope>
</reference>
<proteinExistence type="predicted"/>
<organism evidence="1 2">
    <name type="scientific">Eumeta variegata</name>
    <name type="common">Bagworm moth</name>
    <name type="synonym">Eumeta japonica</name>
    <dbReference type="NCBI Taxonomy" id="151549"/>
    <lineage>
        <taxon>Eukaryota</taxon>
        <taxon>Metazoa</taxon>
        <taxon>Ecdysozoa</taxon>
        <taxon>Arthropoda</taxon>
        <taxon>Hexapoda</taxon>
        <taxon>Insecta</taxon>
        <taxon>Pterygota</taxon>
        <taxon>Neoptera</taxon>
        <taxon>Endopterygota</taxon>
        <taxon>Lepidoptera</taxon>
        <taxon>Glossata</taxon>
        <taxon>Ditrysia</taxon>
        <taxon>Tineoidea</taxon>
        <taxon>Psychidae</taxon>
        <taxon>Oiketicinae</taxon>
        <taxon>Eumeta</taxon>
    </lineage>
</organism>
<dbReference type="AlphaFoldDB" id="A0A4C1W7D9"/>
<gene>
    <name evidence="1" type="ORF">EVAR_38042_1</name>
</gene>
<dbReference type="EMBL" id="BGZK01000499">
    <property type="protein sequence ID" value="GBP47278.1"/>
    <property type="molecule type" value="Genomic_DNA"/>
</dbReference>
<evidence type="ECO:0000313" key="1">
    <source>
        <dbReference type="EMBL" id="GBP47278.1"/>
    </source>
</evidence>
<dbReference type="Proteomes" id="UP000299102">
    <property type="component" value="Unassembled WGS sequence"/>
</dbReference>
<keyword evidence="2" id="KW-1185">Reference proteome</keyword>
<name>A0A4C1W7D9_EUMVA</name>
<protein>
    <submittedName>
        <fullName evidence="1">Uncharacterized protein</fullName>
    </submittedName>
</protein>
<dbReference type="OrthoDB" id="7382669at2759"/>
<evidence type="ECO:0000313" key="2">
    <source>
        <dbReference type="Proteomes" id="UP000299102"/>
    </source>
</evidence>